<reference evidence="9" key="1">
    <citation type="submission" date="2020-05" db="EMBL/GenBank/DDBJ databases">
        <title>WGS assembly of Corymbia citriodora subspecies variegata.</title>
        <authorList>
            <person name="Barry K."/>
            <person name="Hundley H."/>
            <person name="Shu S."/>
            <person name="Jenkins J."/>
            <person name="Grimwood J."/>
            <person name="Baten A."/>
        </authorList>
    </citation>
    <scope>NUCLEOTIDE SEQUENCE</scope>
    <source>
        <strain evidence="9">CV2-018</strain>
    </source>
</reference>
<dbReference type="SMART" id="SM00382">
    <property type="entry name" value="AAA"/>
    <property type="match status" value="1"/>
</dbReference>
<dbReference type="OrthoDB" id="664960at2759"/>
<keyword evidence="2" id="KW-0433">Leucine-rich repeat</keyword>
<dbReference type="InterPro" id="IPR027417">
    <property type="entry name" value="P-loop_NTPase"/>
</dbReference>
<dbReference type="FunFam" id="1.10.8.430:FF:000003">
    <property type="entry name" value="Probable disease resistance protein At5g66910"/>
    <property type="match status" value="1"/>
</dbReference>
<evidence type="ECO:0000256" key="3">
    <source>
        <dbReference type="ARBA" id="ARBA00022737"/>
    </source>
</evidence>
<dbReference type="Pfam" id="PF13855">
    <property type="entry name" value="LRR_8"/>
    <property type="match status" value="1"/>
</dbReference>
<dbReference type="PANTHER" id="PTHR33463:SF220">
    <property type="entry name" value="NB-ARC DOMAIN-CONTAINING PROTEIN"/>
    <property type="match status" value="1"/>
</dbReference>
<keyword evidence="5" id="KW-0611">Plant defense</keyword>
<dbReference type="Pfam" id="PF23559">
    <property type="entry name" value="WHD_DRP"/>
    <property type="match status" value="1"/>
</dbReference>
<dbReference type="PRINTS" id="PR00364">
    <property type="entry name" value="DISEASERSIST"/>
</dbReference>
<dbReference type="InterPro" id="IPR001611">
    <property type="entry name" value="Leu-rich_rpt"/>
</dbReference>
<dbReference type="InterPro" id="IPR002182">
    <property type="entry name" value="NB-ARC"/>
</dbReference>
<keyword evidence="7" id="KW-0175">Coiled coil</keyword>
<evidence type="ECO:0000256" key="7">
    <source>
        <dbReference type="SAM" id="Coils"/>
    </source>
</evidence>
<dbReference type="InterPro" id="IPR032675">
    <property type="entry name" value="LRR_dom_sf"/>
</dbReference>
<evidence type="ECO:0000313" key="10">
    <source>
        <dbReference type="Proteomes" id="UP000806378"/>
    </source>
</evidence>
<dbReference type="InterPro" id="IPR003593">
    <property type="entry name" value="AAA+_ATPase"/>
</dbReference>
<dbReference type="EMBL" id="MU090199">
    <property type="protein sequence ID" value="KAF7848278.1"/>
    <property type="molecule type" value="Genomic_DNA"/>
</dbReference>
<evidence type="ECO:0000313" key="9">
    <source>
        <dbReference type="EMBL" id="KAF7848278.1"/>
    </source>
</evidence>
<dbReference type="FunFam" id="1.10.10.10:FF:000322">
    <property type="entry name" value="Probable disease resistance protein At1g63360"/>
    <property type="match status" value="1"/>
</dbReference>
<dbReference type="InterPro" id="IPR042197">
    <property type="entry name" value="Apaf_helical"/>
</dbReference>
<dbReference type="GO" id="GO:0043531">
    <property type="term" value="F:ADP binding"/>
    <property type="evidence" value="ECO:0007669"/>
    <property type="project" value="InterPro"/>
</dbReference>
<evidence type="ECO:0000256" key="1">
    <source>
        <dbReference type="ARBA" id="ARBA00008894"/>
    </source>
</evidence>
<dbReference type="Gene3D" id="1.10.10.10">
    <property type="entry name" value="Winged helix-like DNA-binding domain superfamily/Winged helix DNA-binding domain"/>
    <property type="match status" value="1"/>
</dbReference>
<dbReference type="GO" id="GO:0005524">
    <property type="term" value="F:ATP binding"/>
    <property type="evidence" value="ECO:0007669"/>
    <property type="project" value="UniProtKB-KW"/>
</dbReference>
<dbReference type="FunFam" id="3.40.50.300:FF:001091">
    <property type="entry name" value="Probable disease resistance protein At1g61300"/>
    <property type="match status" value="1"/>
</dbReference>
<dbReference type="Gene3D" id="3.80.10.10">
    <property type="entry name" value="Ribonuclease Inhibitor"/>
    <property type="match status" value="1"/>
</dbReference>
<evidence type="ECO:0000256" key="5">
    <source>
        <dbReference type="ARBA" id="ARBA00022821"/>
    </source>
</evidence>
<dbReference type="InterPro" id="IPR036388">
    <property type="entry name" value="WH-like_DNA-bd_sf"/>
</dbReference>
<evidence type="ECO:0000259" key="8">
    <source>
        <dbReference type="SMART" id="SM00382"/>
    </source>
</evidence>
<dbReference type="InterPro" id="IPR050905">
    <property type="entry name" value="Plant_NBS-LRR"/>
</dbReference>
<dbReference type="SUPFAM" id="SSF52058">
    <property type="entry name" value="L domain-like"/>
    <property type="match status" value="1"/>
</dbReference>
<proteinExistence type="inferred from homology"/>
<dbReference type="GO" id="GO:0006952">
    <property type="term" value="P:defense response"/>
    <property type="evidence" value="ECO:0007669"/>
    <property type="project" value="UniProtKB-KW"/>
</dbReference>
<dbReference type="InterPro" id="IPR058922">
    <property type="entry name" value="WHD_DRP"/>
</dbReference>
<gene>
    <name evidence="9" type="ORF">BT93_L2137</name>
</gene>
<evidence type="ECO:0000256" key="2">
    <source>
        <dbReference type="ARBA" id="ARBA00022614"/>
    </source>
</evidence>
<dbReference type="Gene3D" id="3.40.50.300">
    <property type="entry name" value="P-loop containing nucleotide triphosphate hydrolases"/>
    <property type="match status" value="1"/>
</dbReference>
<comment type="caution">
    <text evidence="9">The sequence shown here is derived from an EMBL/GenBank/DDBJ whole genome shotgun (WGS) entry which is preliminary data.</text>
</comment>
<keyword evidence="4" id="KW-0547">Nucleotide-binding</keyword>
<keyword evidence="6" id="KW-0067">ATP-binding</keyword>
<dbReference type="PANTHER" id="PTHR33463">
    <property type="entry name" value="NB-ARC DOMAIN-CONTAINING PROTEIN-RELATED"/>
    <property type="match status" value="1"/>
</dbReference>
<dbReference type="AlphaFoldDB" id="A0A8T0CKU2"/>
<dbReference type="Gene3D" id="1.10.8.430">
    <property type="entry name" value="Helical domain of apoptotic protease-activating factors"/>
    <property type="match status" value="1"/>
</dbReference>
<evidence type="ECO:0000256" key="4">
    <source>
        <dbReference type="ARBA" id="ARBA00022741"/>
    </source>
</evidence>
<organism evidence="9 10">
    <name type="scientific">Corymbia citriodora subsp. variegata</name>
    <dbReference type="NCBI Taxonomy" id="360336"/>
    <lineage>
        <taxon>Eukaryota</taxon>
        <taxon>Viridiplantae</taxon>
        <taxon>Streptophyta</taxon>
        <taxon>Embryophyta</taxon>
        <taxon>Tracheophyta</taxon>
        <taxon>Spermatophyta</taxon>
        <taxon>Magnoliopsida</taxon>
        <taxon>eudicotyledons</taxon>
        <taxon>Gunneridae</taxon>
        <taxon>Pentapetalae</taxon>
        <taxon>rosids</taxon>
        <taxon>malvids</taxon>
        <taxon>Myrtales</taxon>
        <taxon>Myrtaceae</taxon>
        <taxon>Myrtoideae</taxon>
        <taxon>Eucalypteae</taxon>
        <taxon>Corymbia</taxon>
    </lineage>
</organism>
<sequence length="890" mass="101265">MDFAAPLSDLVKYLWGLASTPLGYIYNLKDNVRSLDKANENLKALSEDVKARVEREGGGGGAQRTNQVENWLGEVQEFEDGACQVLQEAGERDRIKCLSHCLPRNCWSSYKLGKRVYQLLNEARELQHIKEEISDFTSPLPPPHQVLEMPLDKTVGLDSSLKIVWKWLVDKKEAGVIGLYGAGGVGKTTLMRRINEKLSHASHGFEVVIWVVVSKQVNEDSIRDTIRKKLNVKDESWEGQSQNERVRLVGEVLSRKKFVLLMDDVWVSLDLHKIGVLHPSLKNGSKVVFTTRSKQVCHHMSADETLEVKCLMPEEALALFENNIGKSSIHSHPEIQELANDIVKECKGLPLALITVGRAMAGRENPDEWKHALKTLRYNPYELSGMVNEVYHILEFSFNSLNDSIVELCFLYCCLFPEDYPIRTNDLIELWIGEGLLRGTNDVYSMRYKGEYVLRTLEMACLLESGGDYEGRYVKMHDVIRDMATWITRDHGQKENKLLVIENHEDMSAEMILKWREAKKVSLWGKWIRNIDQTPPMCSQLEILFVRETNVTVMPKGFFDSMTAHLTILDLSHNKHIKSFPKGICNLINLRYLNLSATCIDALPKKIKKLTCLRWLLLDNISKDILIPTRAIANLPLNVFSKWDGFMKGTNQVEEEEMVEKLERMQHLTDLSISVKIFQSPNLRRRIRRARISNMQNNLTTIVINYSPPSSGSFSHLELLYLIAREDGDHSRKRTSSQQLLLPQSRSSLGRELRAVGLVLARARSKTSEIDGIGHLPKLRSICNHTLFFPQGVSFGISNCPGLKKLPLDSNSMRGGFSIYADKHWWAEFEWDPAARVTFQKLSLDGMATSVEEQMTFGEAARKVKDESFPYGIRIEFLPHNEAAGEGVSE</sequence>
<dbReference type="SUPFAM" id="SSF52540">
    <property type="entry name" value="P-loop containing nucleoside triphosphate hydrolases"/>
    <property type="match status" value="1"/>
</dbReference>
<dbReference type="Gramene" id="rna-gnl|WGS:JABURB|Cocit.L2137.1">
    <property type="protein sequence ID" value="cds-KAF7848278.1"/>
    <property type="gene ID" value="gene-BT93_L2137"/>
</dbReference>
<name>A0A8T0CKU2_CORYI</name>
<dbReference type="Proteomes" id="UP000806378">
    <property type="component" value="Unassembled WGS sequence"/>
</dbReference>
<keyword evidence="10" id="KW-1185">Reference proteome</keyword>
<keyword evidence="3" id="KW-0677">Repeat</keyword>
<protein>
    <recommendedName>
        <fullName evidence="8">AAA+ ATPase domain-containing protein</fullName>
    </recommendedName>
</protein>
<feature type="coiled-coil region" evidence="7">
    <location>
        <begin position="25"/>
        <end position="55"/>
    </location>
</feature>
<dbReference type="Pfam" id="PF00931">
    <property type="entry name" value="NB-ARC"/>
    <property type="match status" value="1"/>
</dbReference>
<comment type="similarity">
    <text evidence="1">Belongs to the disease resistance NB-LRR family.</text>
</comment>
<evidence type="ECO:0000256" key="6">
    <source>
        <dbReference type="ARBA" id="ARBA00022840"/>
    </source>
</evidence>
<accession>A0A8T0CKU2</accession>
<feature type="domain" description="AAA+ ATPase" evidence="8">
    <location>
        <begin position="173"/>
        <end position="311"/>
    </location>
</feature>